<dbReference type="GO" id="GO:0005829">
    <property type="term" value="C:cytosol"/>
    <property type="evidence" value="ECO:0007669"/>
    <property type="project" value="TreeGrafter"/>
</dbReference>
<evidence type="ECO:0000313" key="3">
    <source>
        <dbReference type="EMBL" id="MBC2905049.1"/>
    </source>
</evidence>
<evidence type="ECO:0000313" key="4">
    <source>
        <dbReference type="Proteomes" id="UP000584670"/>
    </source>
</evidence>
<name>A0A7X1MB61_9ACTN</name>
<organism evidence="3 4">
    <name type="scientific">Streptomyces cupreus</name>
    <dbReference type="NCBI Taxonomy" id="2759956"/>
    <lineage>
        <taxon>Bacteria</taxon>
        <taxon>Bacillati</taxon>
        <taxon>Actinomycetota</taxon>
        <taxon>Actinomycetes</taxon>
        <taxon>Kitasatosporales</taxon>
        <taxon>Streptomycetaceae</taxon>
        <taxon>Streptomyces</taxon>
    </lineage>
</organism>
<proteinExistence type="predicted"/>
<dbReference type="EMBL" id="JACMSF010000032">
    <property type="protein sequence ID" value="MBC2905049.1"/>
    <property type="molecule type" value="Genomic_DNA"/>
</dbReference>
<protein>
    <submittedName>
        <fullName evidence="3">5'-methylthioadenosine/S-adenosylhomocysteine nucleosidase</fullName>
    </submittedName>
</protein>
<dbReference type="PANTHER" id="PTHR46832">
    <property type="entry name" value="5'-METHYLTHIOADENOSINE/S-ADENOSYLHOMOCYSTEINE NUCLEOSIDASE"/>
    <property type="match status" value="1"/>
</dbReference>
<dbReference type="SUPFAM" id="SSF53167">
    <property type="entry name" value="Purine and uridine phosphorylases"/>
    <property type="match status" value="1"/>
</dbReference>
<dbReference type="Proteomes" id="UP000584670">
    <property type="component" value="Unassembled WGS sequence"/>
</dbReference>
<reference evidence="3 4" key="1">
    <citation type="submission" date="2020-08" db="EMBL/GenBank/DDBJ databases">
        <title>Streptomyces sp. PSKA01 genome sequencing and assembly.</title>
        <authorList>
            <person name="Mandal S."/>
            <person name="Maiti P.K."/>
            <person name="Das P."/>
        </authorList>
    </citation>
    <scope>NUCLEOTIDE SEQUENCE [LARGE SCALE GENOMIC DNA]</scope>
    <source>
        <strain evidence="3 4">PSKA01</strain>
    </source>
</reference>
<evidence type="ECO:0000256" key="1">
    <source>
        <dbReference type="SAM" id="MobiDB-lite"/>
    </source>
</evidence>
<evidence type="ECO:0000259" key="2">
    <source>
        <dbReference type="Pfam" id="PF01048"/>
    </source>
</evidence>
<feature type="domain" description="Nucleoside phosphorylase" evidence="2">
    <location>
        <begin position="23"/>
        <end position="252"/>
    </location>
</feature>
<dbReference type="GO" id="GO:0008930">
    <property type="term" value="F:methylthioadenosine nucleosidase activity"/>
    <property type="evidence" value="ECO:0007669"/>
    <property type="project" value="TreeGrafter"/>
</dbReference>
<dbReference type="GO" id="GO:0009116">
    <property type="term" value="P:nucleoside metabolic process"/>
    <property type="evidence" value="ECO:0007669"/>
    <property type="project" value="InterPro"/>
</dbReference>
<keyword evidence="4" id="KW-1185">Reference proteome</keyword>
<dbReference type="Gene3D" id="3.40.50.1580">
    <property type="entry name" value="Nucleoside phosphorylase domain"/>
    <property type="match status" value="1"/>
</dbReference>
<feature type="region of interest" description="Disordered" evidence="1">
    <location>
        <begin position="253"/>
        <end position="285"/>
    </location>
</feature>
<comment type="caution">
    <text evidence="3">The sequence shown here is derived from an EMBL/GenBank/DDBJ whole genome shotgun (WGS) entry which is preliminary data.</text>
</comment>
<dbReference type="PANTHER" id="PTHR46832:SF1">
    <property type="entry name" value="5'-METHYLTHIOADENOSINE_S-ADENOSYLHOMOCYSTEINE NUCLEOSIDASE"/>
    <property type="match status" value="1"/>
</dbReference>
<dbReference type="GO" id="GO:0008782">
    <property type="term" value="F:adenosylhomocysteine nucleosidase activity"/>
    <property type="evidence" value="ECO:0007669"/>
    <property type="project" value="TreeGrafter"/>
</dbReference>
<dbReference type="CDD" id="cd09008">
    <property type="entry name" value="MTAN"/>
    <property type="match status" value="1"/>
</dbReference>
<dbReference type="Pfam" id="PF01048">
    <property type="entry name" value="PNP_UDP_1"/>
    <property type="match status" value="1"/>
</dbReference>
<sequence>MRFPSPGARAWQYLKRVPKTSPTVVVLTALPEEYDAVRAHLDDDVEELVHEDGTRVERGRLAGTDWTLAVAELGEGAVNASALTTQILGWLRPEAVLFVGVAGSLKADVAIGDVVVGTKVYAVQGGKVTPSGFHARPEVWHGSNRLVQAARSALRGLDGVRGHLKPIACGDVVLTDDRSAFAEFIKRHYNDANAIEMEGAGAVHAAHVSGQLDALVIRGISDRADAGKSTADAGGSQERAAAQAAAVAVGVLRKHRPRGASGGSSSGSKEGPQYGGDHIDFRGGVFNRPVIGKRVDRER</sequence>
<dbReference type="InterPro" id="IPR000845">
    <property type="entry name" value="Nucleoside_phosphorylase_d"/>
</dbReference>
<gene>
    <name evidence="3" type="ORF">H4N64_26395</name>
</gene>
<accession>A0A7X1MB61</accession>
<dbReference type="InterPro" id="IPR035994">
    <property type="entry name" value="Nucleoside_phosphorylase_sf"/>
</dbReference>
<dbReference type="GO" id="GO:0019284">
    <property type="term" value="P:L-methionine salvage from S-adenosylmethionine"/>
    <property type="evidence" value="ECO:0007669"/>
    <property type="project" value="TreeGrafter"/>
</dbReference>
<dbReference type="AlphaFoldDB" id="A0A7X1MB61"/>